<dbReference type="PANTHER" id="PTHR43776:SF8">
    <property type="entry name" value="ABC TRANSPORTER, ATP-BINDING PROTEIN"/>
    <property type="match status" value="1"/>
</dbReference>
<dbReference type="RefSeq" id="WP_073020485.1">
    <property type="nucleotide sequence ID" value="NZ_FQXU01000008.1"/>
</dbReference>
<feature type="domain" description="ABC transporter" evidence="4">
    <location>
        <begin position="7"/>
        <end position="256"/>
    </location>
</feature>
<gene>
    <name evidence="5" type="ORF">SAMN02745941_02901</name>
</gene>
<protein>
    <submittedName>
        <fullName evidence="5">Oligopeptide transport system ATP-binding protein</fullName>
    </submittedName>
</protein>
<dbReference type="Proteomes" id="UP000184241">
    <property type="component" value="Unassembled WGS sequence"/>
</dbReference>
<name>A0A1M5ZER2_9CLOT</name>
<accession>A0A1M5ZER2</accession>
<evidence type="ECO:0000259" key="4">
    <source>
        <dbReference type="PROSITE" id="PS50893"/>
    </source>
</evidence>
<dbReference type="InterPro" id="IPR003593">
    <property type="entry name" value="AAA+_ATPase"/>
</dbReference>
<dbReference type="SUPFAM" id="SSF52540">
    <property type="entry name" value="P-loop containing nucleoside triphosphate hydrolases"/>
    <property type="match status" value="1"/>
</dbReference>
<dbReference type="PROSITE" id="PS00211">
    <property type="entry name" value="ABC_TRANSPORTER_1"/>
    <property type="match status" value="1"/>
</dbReference>
<dbReference type="AlphaFoldDB" id="A0A1M5ZER2"/>
<evidence type="ECO:0000313" key="5">
    <source>
        <dbReference type="EMBL" id="SHI22745.1"/>
    </source>
</evidence>
<dbReference type="GO" id="GO:0005524">
    <property type="term" value="F:ATP binding"/>
    <property type="evidence" value="ECO:0007669"/>
    <property type="project" value="UniProtKB-KW"/>
</dbReference>
<keyword evidence="2" id="KW-0547">Nucleotide-binding</keyword>
<dbReference type="EMBL" id="FQXU01000008">
    <property type="protein sequence ID" value="SHI22745.1"/>
    <property type="molecule type" value="Genomic_DNA"/>
</dbReference>
<dbReference type="GO" id="GO:0055085">
    <property type="term" value="P:transmembrane transport"/>
    <property type="evidence" value="ECO:0007669"/>
    <property type="project" value="UniProtKB-ARBA"/>
</dbReference>
<keyword evidence="3 5" id="KW-0067">ATP-binding</keyword>
<evidence type="ECO:0000313" key="6">
    <source>
        <dbReference type="Proteomes" id="UP000184241"/>
    </source>
</evidence>
<dbReference type="Gene3D" id="3.40.50.300">
    <property type="entry name" value="P-loop containing nucleotide triphosphate hydrolases"/>
    <property type="match status" value="1"/>
</dbReference>
<dbReference type="CDD" id="cd03257">
    <property type="entry name" value="ABC_NikE_OppD_transporters"/>
    <property type="match status" value="1"/>
</dbReference>
<keyword evidence="1" id="KW-0813">Transport</keyword>
<evidence type="ECO:0000256" key="2">
    <source>
        <dbReference type="ARBA" id="ARBA00022741"/>
    </source>
</evidence>
<proteinExistence type="predicted"/>
<reference evidence="5 6" key="1">
    <citation type="submission" date="2016-11" db="EMBL/GenBank/DDBJ databases">
        <authorList>
            <person name="Jaros S."/>
            <person name="Januszkiewicz K."/>
            <person name="Wedrychowicz H."/>
        </authorList>
    </citation>
    <scope>NUCLEOTIDE SEQUENCE [LARGE SCALE GENOMIC DNA]</scope>
    <source>
        <strain evidence="5 6">DSM 6191</strain>
    </source>
</reference>
<dbReference type="Pfam" id="PF00005">
    <property type="entry name" value="ABC_tran"/>
    <property type="match status" value="1"/>
</dbReference>
<dbReference type="InterPro" id="IPR017871">
    <property type="entry name" value="ABC_transporter-like_CS"/>
</dbReference>
<dbReference type="InterPro" id="IPR027417">
    <property type="entry name" value="P-loop_NTPase"/>
</dbReference>
<evidence type="ECO:0000256" key="3">
    <source>
        <dbReference type="ARBA" id="ARBA00022840"/>
    </source>
</evidence>
<sequence>MNKDVLIEVKNLSKHYVVKKNIFSKSTVIKAVDNISFNIKKGEALGLIGESGCGKTTTASLILNLVRADEGSIFYKEKNLIDLKEYEMRNLRKELQIIFQHNQGALDPKRTIEELLKEPLKLHKVVDNSKLDQEVKRLLNLVEMAESTKKKLPHELSGGQRQRIGIARAISTRPSFIVCDEPVSALDVSIQGQILNLLMNLRKELSLTYLFISHDLKVVKHICDRIGVMYKGSLMEIEETSKILNSPKEEYTKSLVSSQLL</sequence>
<dbReference type="PANTHER" id="PTHR43776">
    <property type="entry name" value="TRANSPORT ATP-BINDING PROTEIN"/>
    <property type="match status" value="1"/>
</dbReference>
<evidence type="ECO:0000256" key="1">
    <source>
        <dbReference type="ARBA" id="ARBA00022448"/>
    </source>
</evidence>
<dbReference type="PROSITE" id="PS50893">
    <property type="entry name" value="ABC_TRANSPORTER_2"/>
    <property type="match status" value="1"/>
</dbReference>
<dbReference type="InterPro" id="IPR050319">
    <property type="entry name" value="ABC_transp_ATP-bind"/>
</dbReference>
<dbReference type="GO" id="GO:0016887">
    <property type="term" value="F:ATP hydrolysis activity"/>
    <property type="evidence" value="ECO:0007669"/>
    <property type="project" value="InterPro"/>
</dbReference>
<organism evidence="5 6">
    <name type="scientific">Clostridium intestinale DSM 6191</name>
    <dbReference type="NCBI Taxonomy" id="1121320"/>
    <lineage>
        <taxon>Bacteria</taxon>
        <taxon>Bacillati</taxon>
        <taxon>Bacillota</taxon>
        <taxon>Clostridia</taxon>
        <taxon>Eubacteriales</taxon>
        <taxon>Clostridiaceae</taxon>
        <taxon>Clostridium</taxon>
    </lineage>
</organism>
<dbReference type="InterPro" id="IPR003439">
    <property type="entry name" value="ABC_transporter-like_ATP-bd"/>
</dbReference>
<dbReference type="SMART" id="SM00382">
    <property type="entry name" value="AAA"/>
    <property type="match status" value="1"/>
</dbReference>